<evidence type="ECO:0000313" key="2">
    <source>
        <dbReference type="EMBL" id="KAJ8970196.1"/>
    </source>
</evidence>
<dbReference type="Gene3D" id="3.40.525.10">
    <property type="entry name" value="CRAL-TRIO lipid binding domain"/>
    <property type="match status" value="1"/>
</dbReference>
<name>A0AAV8ZUJ0_9CUCU</name>
<reference evidence="2" key="1">
    <citation type="journal article" date="2023" name="Insect Mol. Biol.">
        <title>Genome sequencing provides insights into the evolution of gene families encoding plant cell wall-degrading enzymes in longhorned beetles.</title>
        <authorList>
            <person name="Shin N.R."/>
            <person name="Okamura Y."/>
            <person name="Kirsch R."/>
            <person name="Pauchet Y."/>
        </authorList>
    </citation>
    <scope>NUCLEOTIDE SEQUENCE</scope>
    <source>
        <strain evidence="2">RBIC_L_NR</strain>
    </source>
</reference>
<protein>
    <recommendedName>
        <fullName evidence="1">CRAL-TRIO domain-containing protein</fullName>
    </recommendedName>
</protein>
<dbReference type="GO" id="GO:0016020">
    <property type="term" value="C:membrane"/>
    <property type="evidence" value="ECO:0007669"/>
    <property type="project" value="TreeGrafter"/>
</dbReference>
<dbReference type="PANTHER" id="PTHR10174:SF120">
    <property type="entry name" value="CELLULAR RETINALDEHYDE BINDING PROTEIN"/>
    <property type="match status" value="1"/>
</dbReference>
<dbReference type="EMBL" id="JANEYF010000394">
    <property type="protein sequence ID" value="KAJ8970196.1"/>
    <property type="molecule type" value="Genomic_DNA"/>
</dbReference>
<dbReference type="PANTHER" id="PTHR10174">
    <property type="entry name" value="ALPHA-TOCOPHEROL TRANSFER PROTEIN-RELATED"/>
    <property type="match status" value="1"/>
</dbReference>
<dbReference type="SUPFAM" id="SSF52087">
    <property type="entry name" value="CRAL/TRIO domain"/>
    <property type="match status" value="1"/>
</dbReference>
<evidence type="ECO:0000313" key="3">
    <source>
        <dbReference type="Proteomes" id="UP001162156"/>
    </source>
</evidence>
<dbReference type="InterPro" id="IPR001251">
    <property type="entry name" value="CRAL-TRIO_dom"/>
</dbReference>
<dbReference type="InterPro" id="IPR036865">
    <property type="entry name" value="CRAL-TRIO_dom_sf"/>
</dbReference>
<dbReference type="Proteomes" id="UP001162156">
    <property type="component" value="Unassembled WGS sequence"/>
</dbReference>
<evidence type="ECO:0000259" key="1">
    <source>
        <dbReference type="PROSITE" id="PS50191"/>
    </source>
</evidence>
<sequence>MTTTENILPSRLRDKNSNNEITRSLIEKQKAHIMQELFKIADRELRENEIVRKQCLAHLREWIKQNVDIENCITGKFDLKKYSGTDMSRAHAITYETLIADQENQILGVNHVADFDSITPAFQSFPMRHKEINFINLPAPVKYIYDIVKQTFSQKLKDRFVIHDSKEKLLNRVDKLCLPFEFGGEMPAKEMIQMWKEELNAKRERLLSFDSINLLSDRGIIRTRNITAHDNTGTESLPGSFRKLELD</sequence>
<comment type="caution">
    <text evidence="2">The sequence shown here is derived from an EMBL/GenBank/DDBJ whole genome shotgun (WGS) entry which is preliminary data.</text>
</comment>
<dbReference type="GO" id="GO:1902936">
    <property type="term" value="F:phosphatidylinositol bisphosphate binding"/>
    <property type="evidence" value="ECO:0007669"/>
    <property type="project" value="TreeGrafter"/>
</dbReference>
<dbReference type="AlphaFoldDB" id="A0AAV8ZUJ0"/>
<dbReference type="Pfam" id="PF00650">
    <property type="entry name" value="CRAL_TRIO"/>
    <property type="match status" value="1"/>
</dbReference>
<proteinExistence type="predicted"/>
<keyword evidence="3" id="KW-1185">Reference proteome</keyword>
<accession>A0AAV8ZUJ0</accession>
<organism evidence="2 3">
    <name type="scientific">Rhamnusium bicolor</name>
    <dbReference type="NCBI Taxonomy" id="1586634"/>
    <lineage>
        <taxon>Eukaryota</taxon>
        <taxon>Metazoa</taxon>
        <taxon>Ecdysozoa</taxon>
        <taxon>Arthropoda</taxon>
        <taxon>Hexapoda</taxon>
        <taxon>Insecta</taxon>
        <taxon>Pterygota</taxon>
        <taxon>Neoptera</taxon>
        <taxon>Endopterygota</taxon>
        <taxon>Coleoptera</taxon>
        <taxon>Polyphaga</taxon>
        <taxon>Cucujiformia</taxon>
        <taxon>Chrysomeloidea</taxon>
        <taxon>Cerambycidae</taxon>
        <taxon>Lepturinae</taxon>
        <taxon>Rhagiini</taxon>
        <taxon>Rhamnusium</taxon>
    </lineage>
</organism>
<feature type="domain" description="CRAL-TRIO" evidence="1">
    <location>
        <begin position="77"/>
        <end position="190"/>
    </location>
</feature>
<dbReference type="PROSITE" id="PS50191">
    <property type="entry name" value="CRAL_TRIO"/>
    <property type="match status" value="1"/>
</dbReference>
<gene>
    <name evidence="2" type="ORF">NQ314_001343</name>
</gene>
<dbReference type="CDD" id="cd00170">
    <property type="entry name" value="SEC14"/>
    <property type="match status" value="1"/>
</dbReference>